<dbReference type="PROSITE" id="PS51383">
    <property type="entry name" value="YJEF_C_3"/>
    <property type="match status" value="1"/>
</dbReference>
<feature type="binding site" evidence="18">
    <location>
        <position position="139"/>
    </location>
    <ligand>
        <name>(6S)-NADPHX</name>
        <dbReference type="ChEBI" id="CHEBI:64076"/>
    </ligand>
</feature>
<comment type="similarity">
    <text evidence="4 19">In the C-terminal section; belongs to the NnrD/CARKD family.</text>
</comment>
<comment type="catalytic activity">
    <reaction evidence="15 17 19">
        <text>(6S)-NADHX + ADP = AMP + phosphate + NADH + H(+)</text>
        <dbReference type="Rhea" id="RHEA:32223"/>
        <dbReference type="ChEBI" id="CHEBI:15378"/>
        <dbReference type="ChEBI" id="CHEBI:43474"/>
        <dbReference type="ChEBI" id="CHEBI:57945"/>
        <dbReference type="ChEBI" id="CHEBI:64074"/>
        <dbReference type="ChEBI" id="CHEBI:456215"/>
        <dbReference type="ChEBI" id="CHEBI:456216"/>
        <dbReference type="EC" id="4.2.1.136"/>
    </reaction>
</comment>
<dbReference type="GO" id="GO:0110051">
    <property type="term" value="P:metabolite repair"/>
    <property type="evidence" value="ECO:0007669"/>
    <property type="project" value="TreeGrafter"/>
</dbReference>
<keyword evidence="23" id="KW-1185">Reference proteome</keyword>
<dbReference type="GO" id="GO:0052855">
    <property type="term" value="F:ADP-dependent NAD(P)H-hydrate dehydratase activity"/>
    <property type="evidence" value="ECO:0007669"/>
    <property type="project" value="UniProtKB-UniRule"/>
</dbReference>
<dbReference type="InterPro" id="IPR036652">
    <property type="entry name" value="YjeF_N_dom_sf"/>
</dbReference>
<evidence type="ECO:0000256" key="13">
    <source>
        <dbReference type="ARBA" id="ARBA00023268"/>
    </source>
</evidence>
<comment type="caution">
    <text evidence="22">The sequence shown here is derived from an EMBL/GenBank/DDBJ whole genome shotgun (WGS) entry which is preliminary data.</text>
</comment>
<feature type="domain" description="YjeF C-terminal" evidence="20">
    <location>
        <begin position="221"/>
        <end position="500"/>
    </location>
</feature>
<dbReference type="Pfam" id="PF03853">
    <property type="entry name" value="YjeF_N"/>
    <property type="match status" value="1"/>
</dbReference>
<evidence type="ECO:0000256" key="9">
    <source>
        <dbReference type="ARBA" id="ARBA00022958"/>
    </source>
</evidence>
<feature type="binding site" evidence="17">
    <location>
        <position position="441"/>
    </location>
    <ligand>
        <name>(6S)-NADPHX</name>
        <dbReference type="ChEBI" id="CHEBI:64076"/>
    </ligand>
</feature>
<feature type="binding site" evidence="17">
    <location>
        <position position="256"/>
    </location>
    <ligand>
        <name>(6S)-NADPHX</name>
        <dbReference type="ChEBI" id="CHEBI:64076"/>
    </ligand>
</feature>
<feature type="binding site" evidence="18">
    <location>
        <position position="160"/>
    </location>
    <ligand>
        <name>K(+)</name>
        <dbReference type="ChEBI" id="CHEBI:29103"/>
    </ligand>
</feature>
<dbReference type="PIRSF" id="PIRSF017184">
    <property type="entry name" value="Nnr"/>
    <property type="match status" value="1"/>
</dbReference>
<dbReference type="InterPro" id="IPR000631">
    <property type="entry name" value="CARKD"/>
</dbReference>
<dbReference type="PROSITE" id="PS51385">
    <property type="entry name" value="YJEF_N"/>
    <property type="match status" value="1"/>
</dbReference>
<dbReference type="CDD" id="cd01171">
    <property type="entry name" value="YXKO-related"/>
    <property type="match status" value="1"/>
</dbReference>
<dbReference type="InterPro" id="IPR029056">
    <property type="entry name" value="Ribokinase-like"/>
</dbReference>
<evidence type="ECO:0000256" key="15">
    <source>
        <dbReference type="ARBA" id="ARBA00048238"/>
    </source>
</evidence>
<dbReference type="SUPFAM" id="SSF64153">
    <property type="entry name" value="YjeF N-terminal domain-like"/>
    <property type="match status" value="1"/>
</dbReference>
<keyword evidence="12 17" id="KW-0456">Lyase</keyword>
<evidence type="ECO:0000256" key="11">
    <source>
        <dbReference type="ARBA" id="ARBA00023235"/>
    </source>
</evidence>
<comment type="function">
    <text evidence="14 19">Bifunctional enzyme that catalyzes the epimerization of the S- and R-forms of NAD(P)HX and the dehydration of the S-form of NAD(P)HX at the expense of ADP, which is converted to AMP. This allows the repair of both epimers of NAD(P)HX, a damaged form of NAD(P)H that is a result of enzymatic or heat-dependent hydration.</text>
</comment>
<evidence type="ECO:0000256" key="6">
    <source>
        <dbReference type="ARBA" id="ARBA00022741"/>
    </source>
</evidence>
<comment type="catalytic activity">
    <reaction evidence="16 17 19">
        <text>(6S)-NADPHX + ADP = AMP + phosphate + NADPH + H(+)</text>
        <dbReference type="Rhea" id="RHEA:32235"/>
        <dbReference type="ChEBI" id="CHEBI:15378"/>
        <dbReference type="ChEBI" id="CHEBI:43474"/>
        <dbReference type="ChEBI" id="CHEBI:57783"/>
        <dbReference type="ChEBI" id="CHEBI:64076"/>
        <dbReference type="ChEBI" id="CHEBI:456215"/>
        <dbReference type="ChEBI" id="CHEBI:456216"/>
        <dbReference type="EC" id="4.2.1.136"/>
    </reaction>
</comment>
<dbReference type="GO" id="GO:0046496">
    <property type="term" value="P:nicotinamide nucleotide metabolic process"/>
    <property type="evidence" value="ECO:0007669"/>
    <property type="project" value="UniProtKB-UniRule"/>
</dbReference>
<dbReference type="RefSeq" id="WP_132873345.1">
    <property type="nucleotide sequence ID" value="NZ_SMGG01000004.1"/>
</dbReference>
<accession>A0A4V2PRX8</accession>
<evidence type="ECO:0000256" key="18">
    <source>
        <dbReference type="HAMAP-Rule" id="MF_01966"/>
    </source>
</evidence>
<dbReference type="HAMAP" id="MF_01966">
    <property type="entry name" value="NADHX_epimerase"/>
    <property type="match status" value="1"/>
</dbReference>
<feature type="binding site" evidence="18">
    <location>
        <position position="157"/>
    </location>
    <ligand>
        <name>(6S)-NADPHX</name>
        <dbReference type="ChEBI" id="CHEBI:64076"/>
    </ligand>
</feature>
<comment type="catalytic activity">
    <reaction evidence="1 18 19">
        <text>(6R)-NADHX = (6S)-NADHX</text>
        <dbReference type="Rhea" id="RHEA:32215"/>
        <dbReference type="ChEBI" id="CHEBI:64074"/>
        <dbReference type="ChEBI" id="CHEBI:64075"/>
        <dbReference type="EC" id="5.1.99.6"/>
    </reaction>
</comment>
<comment type="function">
    <text evidence="18">Catalyzes the epimerization of the S- and R-forms of NAD(P)HX, a damaged form of NAD(P)H that is a result of enzymatic or heat-dependent hydration. This is a prerequisite for the S-specific NAD(P)H-hydrate dehydratase to allow the repair of both epimers of NAD(P)HX.</text>
</comment>
<comment type="subunit">
    <text evidence="17">Homotetramer.</text>
</comment>
<dbReference type="AlphaFoldDB" id="A0A4V2PRX8"/>
<feature type="binding site" evidence="18">
    <location>
        <position position="124"/>
    </location>
    <ligand>
        <name>K(+)</name>
        <dbReference type="ChEBI" id="CHEBI:29103"/>
    </ligand>
</feature>
<comment type="catalytic activity">
    <reaction evidence="2 18 19">
        <text>(6R)-NADPHX = (6S)-NADPHX</text>
        <dbReference type="Rhea" id="RHEA:32227"/>
        <dbReference type="ChEBI" id="CHEBI:64076"/>
        <dbReference type="ChEBI" id="CHEBI:64077"/>
        <dbReference type="EC" id="5.1.99.6"/>
    </reaction>
</comment>
<evidence type="ECO:0000259" key="21">
    <source>
        <dbReference type="PROSITE" id="PS51385"/>
    </source>
</evidence>
<evidence type="ECO:0000256" key="1">
    <source>
        <dbReference type="ARBA" id="ARBA00000013"/>
    </source>
</evidence>
<dbReference type="PANTHER" id="PTHR12592">
    <property type="entry name" value="ATP-DEPENDENT (S)-NAD(P)H-HYDRATE DEHYDRATASE FAMILY MEMBER"/>
    <property type="match status" value="1"/>
</dbReference>
<feature type="binding site" evidence="18">
    <location>
        <begin position="57"/>
        <end position="61"/>
    </location>
    <ligand>
        <name>(6S)-NADPHX</name>
        <dbReference type="ChEBI" id="CHEBI:64076"/>
    </ligand>
</feature>
<evidence type="ECO:0000256" key="4">
    <source>
        <dbReference type="ARBA" id="ARBA00009524"/>
    </source>
</evidence>
<evidence type="ECO:0000313" key="23">
    <source>
        <dbReference type="Proteomes" id="UP000294614"/>
    </source>
</evidence>
<comment type="similarity">
    <text evidence="3 19">In the N-terminal section; belongs to the NnrE/AIBP family.</text>
</comment>
<evidence type="ECO:0000256" key="8">
    <source>
        <dbReference type="ARBA" id="ARBA00022857"/>
    </source>
</evidence>
<evidence type="ECO:0000256" key="16">
    <source>
        <dbReference type="ARBA" id="ARBA00049209"/>
    </source>
</evidence>
<dbReference type="GO" id="GO:0052856">
    <property type="term" value="F:NAD(P)HX epimerase activity"/>
    <property type="evidence" value="ECO:0007669"/>
    <property type="project" value="UniProtKB-UniRule"/>
</dbReference>
<keyword evidence="13" id="KW-0511">Multifunctional enzyme</keyword>
<keyword evidence="8 17" id="KW-0521">NADP</keyword>
<evidence type="ECO:0000256" key="7">
    <source>
        <dbReference type="ARBA" id="ARBA00022840"/>
    </source>
</evidence>
<dbReference type="NCBIfam" id="TIGR00196">
    <property type="entry name" value="yjeF_cterm"/>
    <property type="match status" value="1"/>
</dbReference>
<evidence type="ECO:0000256" key="12">
    <source>
        <dbReference type="ARBA" id="ARBA00023239"/>
    </source>
</evidence>
<dbReference type="EMBL" id="SMGG01000004">
    <property type="protein sequence ID" value="TCK60551.1"/>
    <property type="molecule type" value="Genomic_DNA"/>
</dbReference>
<evidence type="ECO:0000259" key="20">
    <source>
        <dbReference type="PROSITE" id="PS51383"/>
    </source>
</evidence>
<proteinExistence type="inferred from homology"/>
<dbReference type="EC" id="4.2.1.136" evidence="19"/>
<organism evidence="22 23">
    <name type="scientific">Seleniivibrio woodruffii</name>
    <dbReference type="NCBI Taxonomy" id="1078050"/>
    <lineage>
        <taxon>Bacteria</taxon>
        <taxon>Pseudomonadati</taxon>
        <taxon>Deferribacterota</taxon>
        <taxon>Deferribacteres</taxon>
        <taxon>Deferribacterales</taxon>
        <taxon>Geovibrionaceae</taxon>
        <taxon>Seleniivibrio</taxon>
    </lineage>
</organism>
<dbReference type="SUPFAM" id="SSF53613">
    <property type="entry name" value="Ribokinase-like"/>
    <property type="match status" value="1"/>
</dbReference>
<keyword evidence="10 17" id="KW-0520">NAD</keyword>
<feature type="binding site" evidence="17">
    <location>
        <position position="440"/>
    </location>
    <ligand>
        <name>AMP</name>
        <dbReference type="ChEBI" id="CHEBI:456215"/>
    </ligand>
</feature>
<dbReference type="Gene3D" id="3.40.50.10260">
    <property type="entry name" value="YjeF N-terminal domain"/>
    <property type="match status" value="1"/>
</dbReference>
<comment type="cofactor">
    <cofactor evidence="18 19">
        <name>K(+)</name>
        <dbReference type="ChEBI" id="CHEBI:29103"/>
    </cofactor>
    <text evidence="18 19">Binds 1 potassium ion per subunit.</text>
</comment>
<feature type="binding site" evidence="18">
    <location>
        <begin position="128"/>
        <end position="134"/>
    </location>
    <ligand>
        <name>(6S)-NADPHX</name>
        <dbReference type="ChEBI" id="CHEBI:64076"/>
    </ligand>
</feature>
<keyword evidence="9 18" id="KW-0630">Potassium</keyword>
<dbReference type="Proteomes" id="UP000294614">
    <property type="component" value="Unassembled WGS sequence"/>
</dbReference>
<dbReference type="InterPro" id="IPR030677">
    <property type="entry name" value="Nnr"/>
</dbReference>
<feature type="domain" description="YjeF N-terminal" evidence="21">
    <location>
        <begin position="9"/>
        <end position="214"/>
    </location>
</feature>
<comment type="similarity">
    <text evidence="18">Belongs to the NnrE/AIBP family.</text>
</comment>
<keyword evidence="6 17" id="KW-0547">Nucleotide-binding</keyword>
<protein>
    <recommendedName>
        <fullName evidence="19">Bifunctional NAD(P)H-hydrate repair enzyme</fullName>
    </recommendedName>
    <alternativeName>
        <fullName evidence="19">Nicotinamide nucleotide repair protein</fullName>
    </alternativeName>
    <domain>
        <recommendedName>
            <fullName evidence="19">ADP-dependent (S)-NAD(P)H-hydrate dehydratase</fullName>
            <ecNumber evidence="19">4.2.1.136</ecNumber>
        </recommendedName>
        <alternativeName>
            <fullName evidence="19">ADP-dependent NAD(P)HX dehydratase</fullName>
        </alternativeName>
    </domain>
    <domain>
        <recommendedName>
            <fullName evidence="19">NAD(P)H-hydrate epimerase</fullName>
            <ecNumber evidence="19">5.1.99.6</ecNumber>
        </recommendedName>
    </domain>
</protein>
<keyword evidence="7 17" id="KW-0067">ATP-binding</keyword>
<dbReference type="OrthoDB" id="9806925at2"/>
<gene>
    <name evidence="17" type="primary">nnrD</name>
    <name evidence="18" type="synonym">nnrE</name>
    <name evidence="22" type="ORF">C8D98_1428</name>
</gene>
<comment type="function">
    <text evidence="17">Catalyzes the dehydration of the S-form of NAD(P)HX at the expense of ADP, which is converted to AMP. Together with NAD(P)HX epimerase, which catalyzes the epimerization of the S- and R-forms, the enzyme allows the repair of both epimers of NAD(P)HX, a damaged form of NAD(P)H that is a result of enzymatic or heat-dependent hydration.</text>
</comment>
<sequence length="504" mass="53004">MEILSSAQMAEADSFTINTIGIPSAVLMENAAGAFVRILLEKQPEMTSAAVVCGCGNNGGDGLAAARHLTNAGIHTDVYLACDPEKLKGDALTNLNILKNYPINVFTVTEDEIPSFEGYDVTVDALFGTGLKRPLEGFYEELVYSMNLSAEYIASVDIPSGLSGDSWLVEGTAADADLTVTFARPKYPHVMYPARKLCGEVIIADISIPDFAISGCDTFLLTPDNLPAITPREPDSHKGHFGHAVVIGGSAGKSGAVLMASRACAVCGAGLTTSAVPAGILAAAENANPEIMTFPVGISGIFTANGADRLAEFLKGKTVASIGMGIGTNPETAEFLDHIIENTDLPLLIDADGINLLQQKHYKKLSGRCAITPHIGEFARLLKLTTDEVNRDRLNLARKFASETGIILVQKSADTLIALPNGLVFVDISGSPALSKGGSGDCLTGLITGFAAQGFDLDFACMLGSFTLGRAAELVLETMNEKTVLTTDIINTVGKVLDELEQNS</sequence>
<name>A0A4V2PRX8_9BACT</name>
<keyword evidence="11 18" id="KW-0413">Isomerase</keyword>
<keyword evidence="5 18" id="KW-0479">Metal-binding</keyword>
<evidence type="ECO:0000313" key="22">
    <source>
        <dbReference type="EMBL" id="TCK60551.1"/>
    </source>
</evidence>
<dbReference type="GO" id="GO:0005524">
    <property type="term" value="F:ATP binding"/>
    <property type="evidence" value="ECO:0007669"/>
    <property type="project" value="UniProtKB-UniRule"/>
</dbReference>
<evidence type="ECO:0000256" key="17">
    <source>
        <dbReference type="HAMAP-Rule" id="MF_01965"/>
    </source>
</evidence>
<evidence type="ECO:0000256" key="10">
    <source>
        <dbReference type="ARBA" id="ARBA00023027"/>
    </source>
</evidence>
<feature type="binding site" evidence="17">
    <location>
        <position position="325"/>
    </location>
    <ligand>
        <name>(6S)-NADPHX</name>
        <dbReference type="ChEBI" id="CHEBI:64076"/>
    </ligand>
</feature>
<evidence type="ECO:0000256" key="3">
    <source>
        <dbReference type="ARBA" id="ARBA00006001"/>
    </source>
</evidence>
<dbReference type="InterPro" id="IPR004443">
    <property type="entry name" value="YjeF_N_dom"/>
</dbReference>
<dbReference type="EC" id="5.1.99.6" evidence="19"/>
<evidence type="ECO:0000256" key="19">
    <source>
        <dbReference type="PIRNR" id="PIRNR017184"/>
    </source>
</evidence>
<evidence type="ECO:0000256" key="14">
    <source>
        <dbReference type="ARBA" id="ARBA00025153"/>
    </source>
</evidence>
<evidence type="ECO:0000256" key="5">
    <source>
        <dbReference type="ARBA" id="ARBA00022723"/>
    </source>
</evidence>
<dbReference type="PANTHER" id="PTHR12592:SF0">
    <property type="entry name" value="ATP-DEPENDENT (S)-NAD(P)H-HYDRATE DEHYDRATASE"/>
    <property type="match status" value="1"/>
</dbReference>
<comment type="cofactor">
    <cofactor evidence="17">
        <name>Mg(2+)</name>
        <dbReference type="ChEBI" id="CHEBI:18420"/>
    </cofactor>
</comment>
<comment type="similarity">
    <text evidence="17">Belongs to the NnrD/CARKD family.</text>
</comment>
<dbReference type="Pfam" id="PF01256">
    <property type="entry name" value="Carb_kinase"/>
    <property type="match status" value="1"/>
</dbReference>
<feature type="binding site" evidence="17">
    <location>
        <position position="374"/>
    </location>
    <ligand>
        <name>(6S)-NADPHX</name>
        <dbReference type="ChEBI" id="CHEBI:64076"/>
    </ligand>
</feature>
<evidence type="ECO:0000256" key="2">
    <source>
        <dbReference type="ARBA" id="ARBA00000909"/>
    </source>
</evidence>
<dbReference type="HAMAP" id="MF_01965">
    <property type="entry name" value="NADHX_dehydratase"/>
    <property type="match status" value="1"/>
</dbReference>
<feature type="binding site" evidence="17">
    <location>
        <begin position="411"/>
        <end position="415"/>
    </location>
    <ligand>
        <name>AMP</name>
        <dbReference type="ChEBI" id="CHEBI:456215"/>
    </ligand>
</feature>
<feature type="binding site" evidence="18">
    <location>
        <position position="58"/>
    </location>
    <ligand>
        <name>K(+)</name>
        <dbReference type="ChEBI" id="CHEBI:29103"/>
    </ligand>
</feature>
<dbReference type="Gene3D" id="3.40.1190.20">
    <property type="match status" value="1"/>
</dbReference>
<dbReference type="NCBIfam" id="TIGR00197">
    <property type="entry name" value="yjeF_nterm"/>
    <property type="match status" value="1"/>
</dbReference>
<reference evidence="22 23" key="1">
    <citation type="submission" date="2019-03" db="EMBL/GenBank/DDBJ databases">
        <title>Genomic Encyclopedia of Type Strains, Phase IV (KMG-IV): sequencing the most valuable type-strain genomes for metagenomic binning, comparative biology and taxonomic classification.</title>
        <authorList>
            <person name="Goeker M."/>
        </authorList>
    </citation>
    <scope>NUCLEOTIDE SEQUENCE [LARGE SCALE GENOMIC DNA]</scope>
    <source>
        <strain evidence="22 23">DSM 24984</strain>
    </source>
</reference>
<dbReference type="GO" id="GO:0046872">
    <property type="term" value="F:metal ion binding"/>
    <property type="evidence" value="ECO:0007669"/>
    <property type="project" value="UniProtKB-UniRule"/>
</dbReference>